<dbReference type="AlphaFoldDB" id="A0A1F8DX43"/>
<keyword evidence="1" id="KW-1133">Transmembrane helix</keyword>
<keyword evidence="1" id="KW-0472">Membrane</keyword>
<evidence type="ECO:0000313" key="3">
    <source>
        <dbReference type="Proteomes" id="UP000176422"/>
    </source>
</evidence>
<organism evidence="2 3">
    <name type="scientific">Candidatus Wolfebacteria bacterium RIFOXYB1_FULL_54_12</name>
    <dbReference type="NCBI Taxonomy" id="1802559"/>
    <lineage>
        <taxon>Bacteria</taxon>
        <taxon>Candidatus Wolfeibacteriota</taxon>
    </lineage>
</organism>
<dbReference type="Proteomes" id="UP000176422">
    <property type="component" value="Unassembled WGS sequence"/>
</dbReference>
<evidence type="ECO:0000256" key="1">
    <source>
        <dbReference type="SAM" id="Phobius"/>
    </source>
</evidence>
<keyword evidence="1" id="KW-0812">Transmembrane</keyword>
<evidence type="ECO:0000313" key="2">
    <source>
        <dbReference type="EMBL" id="OGM93120.1"/>
    </source>
</evidence>
<reference evidence="2 3" key="1">
    <citation type="journal article" date="2016" name="Nat. Commun.">
        <title>Thousands of microbial genomes shed light on interconnected biogeochemical processes in an aquifer system.</title>
        <authorList>
            <person name="Anantharaman K."/>
            <person name="Brown C.T."/>
            <person name="Hug L.A."/>
            <person name="Sharon I."/>
            <person name="Castelle C.J."/>
            <person name="Probst A.J."/>
            <person name="Thomas B.C."/>
            <person name="Singh A."/>
            <person name="Wilkins M.J."/>
            <person name="Karaoz U."/>
            <person name="Brodie E.L."/>
            <person name="Williams K.H."/>
            <person name="Hubbard S.S."/>
            <person name="Banfield J.F."/>
        </authorList>
    </citation>
    <scope>NUCLEOTIDE SEQUENCE [LARGE SCALE GENOMIC DNA]</scope>
</reference>
<proteinExistence type="predicted"/>
<name>A0A1F8DX43_9BACT</name>
<gene>
    <name evidence="2" type="ORF">A2372_01775</name>
</gene>
<sequence length="172" mass="19891">MIGKINKNEGLISLMGLVVAIVSYFFSDSKILAIIIIGLTLLIAWVLSQYENKMPKDFHDVQKIAKILFIDDKDCQIVTNLRRNNFEVRKIDDVLSLQKNDDVQWANIIFVDYKDIGKKLFGKKEGLGLINELKRVYKNKKRYIIYSSVQDFDGLVGFPYIEKMGHMMNLSH</sequence>
<dbReference type="STRING" id="1802559.A2372_01775"/>
<accession>A0A1F8DX43</accession>
<comment type="caution">
    <text evidence="2">The sequence shown here is derived from an EMBL/GenBank/DDBJ whole genome shotgun (WGS) entry which is preliminary data.</text>
</comment>
<feature type="transmembrane region" description="Helical" evidence="1">
    <location>
        <begin position="31"/>
        <end position="48"/>
    </location>
</feature>
<dbReference type="EMBL" id="MGIT01000001">
    <property type="protein sequence ID" value="OGM93120.1"/>
    <property type="molecule type" value="Genomic_DNA"/>
</dbReference>
<protein>
    <submittedName>
        <fullName evidence="2">Uncharacterized protein</fullName>
    </submittedName>
</protein>
<feature type="transmembrane region" description="Helical" evidence="1">
    <location>
        <begin position="9"/>
        <end position="25"/>
    </location>
</feature>